<dbReference type="OrthoDB" id="9787219at2"/>
<dbReference type="PATRIC" id="fig|345073.21.peg.284"/>
<keyword evidence="2" id="KW-0520">NAD</keyword>
<sequence>MNNFHQLYILTEHDEHYREQILERQLEGLALTEDRAKATILLAAPPMAARRLDEFPRLQWLHSAYAGVDTLMDPKLRKNYLLTNVKGIFGHLIAEYVMGYAIQYQRDFRLYQTQQAERLWQPRPYSSLANQTLVILGTGSIGSHLAHVAKQFGLRVVGVNRTGIPAKEGHFDATYHISELPAALMRADLLVNTLPNTPATEGLLNQENLRHCHQALLFNVGRGKTLVEQGLPDLIAAGHIRHAFLDVFIKEPLAQDHPFWDNPAITITPHIAAVSFPEQVVDIFADNYQRWCDNLPLRNQIDFEKGY</sequence>
<dbReference type="Pfam" id="PF02826">
    <property type="entry name" value="2-Hacid_dh_C"/>
    <property type="match status" value="1"/>
</dbReference>
<dbReference type="RefSeq" id="WP_001058664.1">
    <property type="nucleotide sequence ID" value="NC_009457.1"/>
</dbReference>
<dbReference type="PANTHER" id="PTHR43333">
    <property type="entry name" value="2-HACID_DH_C DOMAIN-CONTAINING PROTEIN"/>
    <property type="match status" value="1"/>
</dbReference>
<dbReference type="KEGG" id="vcr:VC395_0296"/>
<evidence type="ECO:0000313" key="4">
    <source>
        <dbReference type="EMBL" id="ABQ21541.1"/>
    </source>
</evidence>
<keyword evidence="1" id="KW-0560">Oxidoreductase</keyword>
<dbReference type="GO" id="GO:0051287">
    <property type="term" value="F:NAD binding"/>
    <property type="evidence" value="ECO:0007669"/>
    <property type="project" value="InterPro"/>
</dbReference>
<feature type="domain" description="D-isomer specific 2-hydroxyacid dehydrogenase NAD-binding" evidence="3">
    <location>
        <begin position="99"/>
        <end position="272"/>
    </location>
</feature>
<organism evidence="4 5">
    <name type="scientific">Vibrio cholerae serotype O1 (strain ATCC 39541 / Classical Ogawa 395 / O395)</name>
    <dbReference type="NCBI Taxonomy" id="345073"/>
    <lineage>
        <taxon>Bacteria</taxon>
        <taxon>Pseudomonadati</taxon>
        <taxon>Pseudomonadota</taxon>
        <taxon>Gammaproteobacteria</taxon>
        <taxon>Vibrionales</taxon>
        <taxon>Vibrionaceae</taxon>
        <taxon>Vibrio</taxon>
    </lineage>
</organism>
<reference evidence="4 5" key="1">
    <citation type="submission" date="2007-03" db="EMBL/GenBank/DDBJ databases">
        <authorList>
            <person name="Heidelberg J."/>
        </authorList>
    </citation>
    <scope>NUCLEOTIDE SEQUENCE [LARGE SCALE GENOMIC DNA]</scope>
    <source>
        <strain evidence="5">ATCC 39541 / Classical Ogawa 395 / O395</strain>
    </source>
</reference>
<evidence type="ECO:0000313" key="5">
    <source>
        <dbReference type="Proteomes" id="UP000000249"/>
    </source>
</evidence>
<dbReference type="EMBL" id="CP000627">
    <property type="protein sequence ID" value="ABQ21541.1"/>
    <property type="molecule type" value="Genomic_DNA"/>
</dbReference>
<name>A0A0H3AJZ8_VIBC3</name>
<accession>A0A0H3AJZ8</accession>
<gene>
    <name evidence="4" type="ordered locus">VC0395_A2645</name>
</gene>
<evidence type="ECO:0000259" key="3">
    <source>
        <dbReference type="Pfam" id="PF02826"/>
    </source>
</evidence>
<evidence type="ECO:0000256" key="1">
    <source>
        <dbReference type="ARBA" id="ARBA00023002"/>
    </source>
</evidence>
<dbReference type="FunFam" id="3.40.50.720:FF:000363">
    <property type="entry name" value="D-isomer specific 2-hydroxyacid dehydrogenase"/>
    <property type="match status" value="1"/>
</dbReference>
<dbReference type="GO" id="GO:0016491">
    <property type="term" value="F:oxidoreductase activity"/>
    <property type="evidence" value="ECO:0007669"/>
    <property type="project" value="UniProtKB-KW"/>
</dbReference>
<dbReference type="InterPro" id="IPR036291">
    <property type="entry name" value="NAD(P)-bd_dom_sf"/>
</dbReference>
<dbReference type="SUPFAM" id="SSF52283">
    <property type="entry name" value="Formate/glycerate dehydrogenase catalytic domain-like"/>
    <property type="match status" value="1"/>
</dbReference>
<dbReference type="SMR" id="A0A0H3AJZ8"/>
<dbReference type="AlphaFoldDB" id="A0A0H3AJZ8"/>
<dbReference type="eggNOG" id="COG0111">
    <property type="taxonomic scope" value="Bacteria"/>
</dbReference>
<protein>
    <submittedName>
        <fullName evidence="4">D-isomer specific 2-hydroxyacid dehydrogenase family protein</fullName>
    </submittedName>
</protein>
<dbReference type="Proteomes" id="UP000000249">
    <property type="component" value="Chromosome 1"/>
</dbReference>
<dbReference type="Gene3D" id="3.40.50.720">
    <property type="entry name" value="NAD(P)-binding Rossmann-like Domain"/>
    <property type="match status" value="2"/>
</dbReference>
<proteinExistence type="predicted"/>
<dbReference type="KEGG" id="vco:VC0395_A2645"/>
<dbReference type="CDD" id="cd05300">
    <property type="entry name" value="2-Hacid_dh_1"/>
    <property type="match status" value="1"/>
</dbReference>
<dbReference type="InterPro" id="IPR006140">
    <property type="entry name" value="D-isomer_DH_NAD-bd"/>
</dbReference>
<dbReference type="PANTHER" id="PTHR43333:SF1">
    <property type="entry name" value="D-ISOMER SPECIFIC 2-HYDROXYACID DEHYDROGENASE NAD-BINDING DOMAIN-CONTAINING PROTEIN"/>
    <property type="match status" value="1"/>
</dbReference>
<dbReference type="SUPFAM" id="SSF51735">
    <property type="entry name" value="NAD(P)-binding Rossmann-fold domains"/>
    <property type="match status" value="1"/>
</dbReference>
<evidence type="ECO:0000256" key="2">
    <source>
        <dbReference type="ARBA" id="ARBA00023027"/>
    </source>
</evidence>